<feature type="transmembrane region" description="Helical" evidence="7">
    <location>
        <begin position="128"/>
        <end position="150"/>
    </location>
</feature>
<organism evidence="9 10">
    <name type="scientific">Knufia peltigerae</name>
    <dbReference type="NCBI Taxonomy" id="1002370"/>
    <lineage>
        <taxon>Eukaryota</taxon>
        <taxon>Fungi</taxon>
        <taxon>Dikarya</taxon>
        <taxon>Ascomycota</taxon>
        <taxon>Pezizomycotina</taxon>
        <taxon>Eurotiomycetes</taxon>
        <taxon>Chaetothyriomycetidae</taxon>
        <taxon>Chaetothyriales</taxon>
        <taxon>Trichomeriaceae</taxon>
        <taxon>Knufia</taxon>
    </lineage>
</organism>
<feature type="transmembrane region" description="Helical" evidence="7">
    <location>
        <begin position="86"/>
        <end position="107"/>
    </location>
</feature>
<evidence type="ECO:0000256" key="2">
    <source>
        <dbReference type="ARBA" id="ARBA00022692"/>
    </source>
</evidence>
<evidence type="ECO:0000256" key="6">
    <source>
        <dbReference type="SAM" id="MobiDB-lite"/>
    </source>
</evidence>
<feature type="domain" description="Rhodopsin" evidence="8">
    <location>
        <begin position="30"/>
        <end position="270"/>
    </location>
</feature>
<evidence type="ECO:0000256" key="4">
    <source>
        <dbReference type="ARBA" id="ARBA00023136"/>
    </source>
</evidence>
<feature type="transmembrane region" description="Helical" evidence="7">
    <location>
        <begin position="205"/>
        <end position="225"/>
    </location>
</feature>
<keyword evidence="3 7" id="KW-1133">Transmembrane helix</keyword>
<keyword evidence="10" id="KW-1185">Reference proteome</keyword>
<feature type="transmembrane region" description="Helical" evidence="7">
    <location>
        <begin position="170"/>
        <end position="193"/>
    </location>
</feature>
<keyword evidence="4 7" id="KW-0472">Membrane</keyword>
<evidence type="ECO:0000256" key="5">
    <source>
        <dbReference type="ARBA" id="ARBA00038359"/>
    </source>
</evidence>
<dbReference type="InterPro" id="IPR052337">
    <property type="entry name" value="SAT4-like"/>
</dbReference>
<keyword evidence="2 7" id="KW-0812">Transmembrane</keyword>
<dbReference type="PANTHER" id="PTHR33048:SF114">
    <property type="entry name" value="MEMBRANE PROTEIN PTH11-LIKE, PUTATIVE (AFU_ORTHOLOGUE AFUA_7G06620)-RELATED"/>
    <property type="match status" value="1"/>
</dbReference>
<comment type="subcellular location">
    <subcellularLocation>
        <location evidence="1">Membrane</location>
        <topology evidence="1">Multi-pass membrane protein</topology>
    </subcellularLocation>
</comment>
<dbReference type="EMBL" id="JAPDRN010000044">
    <property type="protein sequence ID" value="KAJ9633600.1"/>
    <property type="molecule type" value="Genomic_DNA"/>
</dbReference>
<evidence type="ECO:0000313" key="9">
    <source>
        <dbReference type="EMBL" id="KAJ9633600.1"/>
    </source>
</evidence>
<dbReference type="GO" id="GO:0016020">
    <property type="term" value="C:membrane"/>
    <property type="evidence" value="ECO:0007669"/>
    <property type="project" value="UniProtKB-SubCell"/>
</dbReference>
<gene>
    <name evidence="9" type="ORF">H2204_006806</name>
</gene>
<feature type="region of interest" description="Disordered" evidence="6">
    <location>
        <begin position="279"/>
        <end position="333"/>
    </location>
</feature>
<dbReference type="Proteomes" id="UP001172681">
    <property type="component" value="Unassembled WGS sequence"/>
</dbReference>
<name>A0AA38Y493_9EURO</name>
<comment type="similarity">
    <text evidence="5">Belongs to the SAT4 family.</text>
</comment>
<evidence type="ECO:0000256" key="3">
    <source>
        <dbReference type="ARBA" id="ARBA00022989"/>
    </source>
</evidence>
<reference evidence="9" key="1">
    <citation type="submission" date="2022-10" db="EMBL/GenBank/DDBJ databases">
        <title>Culturing micro-colonial fungi from biological soil crusts in the Mojave desert and describing Neophaeococcomyces mojavensis, and introducing the new genera and species Taxawa tesnikishii.</title>
        <authorList>
            <person name="Kurbessoian T."/>
            <person name="Stajich J.E."/>
        </authorList>
    </citation>
    <scope>NUCLEOTIDE SEQUENCE</scope>
    <source>
        <strain evidence="9">TK_35</strain>
    </source>
</reference>
<evidence type="ECO:0000313" key="10">
    <source>
        <dbReference type="Proteomes" id="UP001172681"/>
    </source>
</evidence>
<evidence type="ECO:0000256" key="7">
    <source>
        <dbReference type="SAM" id="Phobius"/>
    </source>
</evidence>
<proteinExistence type="inferred from homology"/>
<evidence type="ECO:0000259" key="8">
    <source>
        <dbReference type="Pfam" id="PF20684"/>
    </source>
</evidence>
<protein>
    <recommendedName>
        <fullName evidence="8">Rhodopsin domain-containing protein</fullName>
    </recommendedName>
</protein>
<dbReference type="PANTHER" id="PTHR33048">
    <property type="entry name" value="PTH11-LIKE INTEGRAL MEMBRANE PROTEIN (AFU_ORTHOLOGUE AFUA_5G11245)"/>
    <property type="match status" value="1"/>
</dbReference>
<dbReference type="InterPro" id="IPR049326">
    <property type="entry name" value="Rhodopsin_dom_fungi"/>
</dbReference>
<comment type="caution">
    <text evidence="9">The sequence shown here is derived from an EMBL/GenBank/DDBJ whole genome shotgun (WGS) entry which is preliminary data.</text>
</comment>
<feature type="transmembrane region" description="Helical" evidence="7">
    <location>
        <begin position="46"/>
        <end position="66"/>
    </location>
</feature>
<feature type="transmembrane region" description="Helical" evidence="7">
    <location>
        <begin position="12"/>
        <end position="34"/>
    </location>
</feature>
<accession>A0AA38Y493</accession>
<dbReference type="Pfam" id="PF20684">
    <property type="entry name" value="Fung_rhodopsin"/>
    <property type="match status" value="1"/>
</dbReference>
<evidence type="ECO:0000256" key="1">
    <source>
        <dbReference type="ARBA" id="ARBA00004141"/>
    </source>
</evidence>
<sequence>MSVVPITPLGHTVINLGIAFGILTFIVISLRLLSRAWCSGRIWVDDVLITCAAFLTWAFMVTNILAVNRGAGQHLDIVLQAGAENLLIYSKIVYVSSIFYNASLGFIKASVLTLYARLGDKQLRLFSFIVLGICVCSATANVLICIFQCAPIKAAWDTSIVSKTCVNINAFYLANAATNIFTDLLTYFLPVRLVMKLQVPRNQKIAVGVMLSLGLLACISSIVRITFLPNMLSSPDPTSVIAKPYYWSIIEINVGVLAASLPSLKPLARRVLPRLLGDTSMKPTYGRENSDRSRGNSFNKLGGGDQNASQTSRDMYAEKRDMKSPTAAHNGRDVEMSYLDTLSARSGDGQAQPRHSHESQEYIVKKADNGQIVRTVEISRSVEAKGGFNSHSTRLHSEVYPGQAC</sequence>
<dbReference type="AlphaFoldDB" id="A0AA38Y493"/>